<gene>
    <name evidence="1" type="ORF">OCV43_04260</name>
</gene>
<comment type="caution">
    <text evidence="1">The sequence shown here is derived from an EMBL/GenBank/DDBJ whole genome shotgun (WGS) entry which is preliminary data.</text>
</comment>
<dbReference type="Proteomes" id="UP001209666">
    <property type="component" value="Unassembled WGS sequence"/>
</dbReference>
<keyword evidence="2" id="KW-1185">Reference proteome</keyword>
<sequence length="45" mass="5158">MAVRGTWNFVWEQATPVHGSTGEAQMNMDVNLRRLPDKKNTIRNS</sequence>
<dbReference type="RefSeq" id="WP_227701468.1">
    <property type="nucleotide sequence ID" value="NZ_JAOQKI010000005.1"/>
</dbReference>
<accession>A0ABT2SBR6</accession>
<name>A0ABT2SBR6_9FIRM</name>
<proteinExistence type="predicted"/>
<organism evidence="1 2">
    <name type="scientific">Roseburia amylophila</name>
    <dbReference type="NCBI Taxonomy" id="2981794"/>
    <lineage>
        <taxon>Bacteria</taxon>
        <taxon>Bacillati</taxon>
        <taxon>Bacillota</taxon>
        <taxon>Clostridia</taxon>
        <taxon>Lachnospirales</taxon>
        <taxon>Lachnospiraceae</taxon>
        <taxon>Roseburia</taxon>
    </lineage>
</organism>
<evidence type="ECO:0000313" key="2">
    <source>
        <dbReference type="Proteomes" id="UP001209666"/>
    </source>
</evidence>
<reference evidence="1 2" key="1">
    <citation type="journal article" date="2021" name="ISME Commun">
        <title>Automated analysis of genomic sequences facilitates high-throughput and comprehensive description of bacteria.</title>
        <authorList>
            <person name="Hitch T.C.A."/>
        </authorList>
    </citation>
    <scope>NUCLEOTIDE SEQUENCE [LARGE SCALE GENOMIC DNA]</scope>
    <source>
        <strain evidence="1 2">Sanger_19</strain>
    </source>
</reference>
<protein>
    <submittedName>
        <fullName evidence="1">Uncharacterized protein</fullName>
    </submittedName>
</protein>
<evidence type="ECO:0000313" key="1">
    <source>
        <dbReference type="EMBL" id="MCU6716493.1"/>
    </source>
</evidence>
<dbReference type="EMBL" id="JAOQKI010000005">
    <property type="protein sequence ID" value="MCU6716493.1"/>
    <property type="molecule type" value="Genomic_DNA"/>
</dbReference>